<protein>
    <submittedName>
        <fullName evidence="3">Oligogalacturonate-specific porin</fullName>
    </submittedName>
</protein>
<dbReference type="PANTHER" id="PTHR38105">
    <property type="entry name" value="OUTER MEMBRANE PROTEIN-RELATED-RELATED"/>
    <property type="match status" value="1"/>
</dbReference>
<evidence type="ECO:0000313" key="4">
    <source>
        <dbReference type="Proteomes" id="UP000078407"/>
    </source>
</evidence>
<evidence type="ECO:0000256" key="2">
    <source>
        <dbReference type="SAM" id="SignalP"/>
    </source>
</evidence>
<dbReference type="EMBL" id="LXEQ01000061">
    <property type="protein sequence ID" value="OAT24870.1"/>
    <property type="molecule type" value="Genomic_DNA"/>
</dbReference>
<dbReference type="Proteomes" id="UP000078407">
    <property type="component" value="Unassembled WGS sequence"/>
</dbReference>
<evidence type="ECO:0000313" key="3">
    <source>
        <dbReference type="EMBL" id="OAT24870.1"/>
    </source>
</evidence>
<sequence length="235" mass="26950">MNKKIAIIGIATMLSAFSVSSATLDFREEYKHDENDWAGRVKIGGGAGNHFFGVEMKYTGNLSNLEGSDNEFEYGYKYTINDRIKVSPGVLVNFGDTSVTYKPQVRLEYLFDNGVAIKIRYRHEIRNYSAGNTSTGRDGESHDSLGRSKLTGNITYQWEFLQFDFEANYAEDFINKEWKMGTNDEYEWDYNLKVGFKNSTKWRPYIEFGNVQCTSTIDCNSSRQLRSRVGATYTF</sequence>
<dbReference type="PANTHER" id="PTHR38105:SF5">
    <property type="entry name" value="OUTER MEMBRANE PROTEIN"/>
    <property type="match status" value="1"/>
</dbReference>
<gene>
    <name evidence="3" type="ORF">M976_04332</name>
</gene>
<feature type="chain" id="PRO_5045461534" evidence="2">
    <location>
        <begin position="22"/>
        <end position="235"/>
    </location>
</feature>
<name>A0ABX2W2V1_9ENTR</name>
<dbReference type="Pfam" id="PF06178">
    <property type="entry name" value="KdgM"/>
    <property type="match status" value="1"/>
</dbReference>
<accession>A0ABX2W2V1</accession>
<reference evidence="3 4" key="1">
    <citation type="submission" date="2016-04" db="EMBL/GenBank/DDBJ databases">
        <title>ATOL: Assembling a taxonomically balanced genome-scale reconstruction of the evolutionary history of the Enterobacteriaceae.</title>
        <authorList>
            <person name="Plunkett G.III."/>
            <person name="Neeno-Eckwall E.C."/>
            <person name="Glasner J.D."/>
            <person name="Perna N.T."/>
        </authorList>
    </citation>
    <scope>NUCLEOTIDE SEQUENCE [LARGE SCALE GENOMIC DNA]</scope>
    <source>
        <strain evidence="3 4">ATCC 51602</strain>
    </source>
</reference>
<dbReference type="InterPro" id="IPR009331">
    <property type="entry name" value="Oligogalacturonate-sp_porin"/>
</dbReference>
<organism evidence="3 4">
    <name type="scientific">Buttiauxella ferragutiae ATCC 51602</name>
    <dbReference type="NCBI Taxonomy" id="1354252"/>
    <lineage>
        <taxon>Bacteria</taxon>
        <taxon>Pseudomonadati</taxon>
        <taxon>Pseudomonadota</taxon>
        <taxon>Gammaproteobacteria</taxon>
        <taxon>Enterobacterales</taxon>
        <taxon>Enterobacteriaceae</taxon>
        <taxon>Buttiauxella</taxon>
    </lineage>
</organism>
<dbReference type="InterPro" id="IPR053713">
    <property type="entry name" value="Bact_OM_Channel_sf"/>
</dbReference>
<keyword evidence="1 2" id="KW-0732">Signal</keyword>
<proteinExistence type="predicted"/>
<comment type="caution">
    <text evidence="3">The sequence shown here is derived from an EMBL/GenBank/DDBJ whole genome shotgun (WGS) entry which is preliminary data.</text>
</comment>
<feature type="signal peptide" evidence="2">
    <location>
        <begin position="1"/>
        <end position="21"/>
    </location>
</feature>
<evidence type="ECO:0000256" key="1">
    <source>
        <dbReference type="ARBA" id="ARBA00022729"/>
    </source>
</evidence>
<dbReference type="RefSeq" id="WP_064548774.1">
    <property type="nucleotide sequence ID" value="NZ_LXEQ01000061.1"/>
</dbReference>
<keyword evidence="4" id="KW-1185">Reference proteome</keyword>
<dbReference type="Gene3D" id="2.40.160.40">
    <property type="entry name" value="monomeric porin ompg"/>
    <property type="match status" value="1"/>
</dbReference>